<dbReference type="VEuPathDB" id="FungiDB:MUCCIDRAFT_164840"/>
<organism evidence="1 2">
    <name type="scientific">Mucor lusitanicus CBS 277.49</name>
    <dbReference type="NCBI Taxonomy" id="747725"/>
    <lineage>
        <taxon>Eukaryota</taxon>
        <taxon>Fungi</taxon>
        <taxon>Fungi incertae sedis</taxon>
        <taxon>Mucoromycota</taxon>
        <taxon>Mucoromycotina</taxon>
        <taxon>Mucoromycetes</taxon>
        <taxon>Mucorales</taxon>
        <taxon>Mucorineae</taxon>
        <taxon>Mucoraceae</taxon>
        <taxon>Mucor</taxon>
    </lineage>
</organism>
<keyword evidence="2" id="KW-1185">Reference proteome</keyword>
<protein>
    <submittedName>
        <fullName evidence="1">Uncharacterized protein</fullName>
    </submittedName>
</protein>
<dbReference type="Proteomes" id="UP000077051">
    <property type="component" value="Unassembled WGS sequence"/>
</dbReference>
<name>A0A168J9G1_MUCCL</name>
<evidence type="ECO:0000313" key="2">
    <source>
        <dbReference type="Proteomes" id="UP000077051"/>
    </source>
</evidence>
<dbReference type="OrthoDB" id="2290280at2759"/>
<dbReference type="AlphaFoldDB" id="A0A168J9G1"/>
<gene>
    <name evidence="1" type="ORF">MUCCIDRAFT_164840</name>
</gene>
<reference evidence="1 2" key="1">
    <citation type="submission" date="2015-06" db="EMBL/GenBank/DDBJ databases">
        <title>Expansion of signal transduction pathways in fungi by whole-genome duplication.</title>
        <authorList>
            <consortium name="DOE Joint Genome Institute"/>
            <person name="Corrochano L.M."/>
            <person name="Kuo A."/>
            <person name="Marcet-Houben M."/>
            <person name="Polaino S."/>
            <person name="Salamov A."/>
            <person name="Villalobos J.M."/>
            <person name="Alvarez M.I."/>
            <person name="Avalos J."/>
            <person name="Benito E.P."/>
            <person name="Benoit I."/>
            <person name="Burger G."/>
            <person name="Camino L.P."/>
            <person name="Canovas D."/>
            <person name="Cerda-Olmedo E."/>
            <person name="Cheng J.-F."/>
            <person name="Dominguez A."/>
            <person name="Elias M."/>
            <person name="Eslava A.P."/>
            <person name="Glaser F."/>
            <person name="Grimwood J."/>
            <person name="Gutierrez G."/>
            <person name="Heitman J."/>
            <person name="Henrissat B."/>
            <person name="Iturriaga E.A."/>
            <person name="Lang B.F."/>
            <person name="Lavin J.L."/>
            <person name="Lee S."/>
            <person name="Li W."/>
            <person name="Lindquist E."/>
            <person name="Lopez-Garcia S."/>
            <person name="Luque E.M."/>
            <person name="Marcos A.T."/>
            <person name="Martin J."/>
            <person name="Mccluskey K."/>
            <person name="Medina H.R."/>
            <person name="Miralles-Duran A."/>
            <person name="Miyazaki A."/>
            <person name="Munoz-Torres E."/>
            <person name="Oguiza J.A."/>
            <person name="Ohm R."/>
            <person name="Olmedo M."/>
            <person name="Orejas M."/>
            <person name="Ortiz-Castellanos L."/>
            <person name="Pisabarro A.G."/>
            <person name="Rodriguez-Romero J."/>
            <person name="Ruiz-Herrera J."/>
            <person name="Ruiz-Vazquez R."/>
            <person name="Sanz C."/>
            <person name="Schackwitz W."/>
            <person name="Schmutz J."/>
            <person name="Shahriari M."/>
            <person name="Shelest E."/>
            <person name="Silva-Franco F."/>
            <person name="Soanes D."/>
            <person name="Syed K."/>
            <person name="Tagua V.G."/>
            <person name="Talbot N.J."/>
            <person name="Thon M."/>
            <person name="De Vries R.P."/>
            <person name="Wiebenga A."/>
            <person name="Yadav J.S."/>
            <person name="Braun E.L."/>
            <person name="Baker S."/>
            <person name="Garre V."/>
            <person name="Horwitz B."/>
            <person name="Torres-Martinez S."/>
            <person name="Idnurm A."/>
            <person name="Herrera-Estrella A."/>
            <person name="Gabaldon T."/>
            <person name="Grigoriev I.V."/>
        </authorList>
    </citation>
    <scope>NUCLEOTIDE SEQUENCE [LARGE SCALE GENOMIC DNA]</scope>
    <source>
        <strain evidence="1 2">CBS 277.49</strain>
    </source>
</reference>
<proteinExistence type="predicted"/>
<evidence type="ECO:0000313" key="1">
    <source>
        <dbReference type="EMBL" id="OAD00921.1"/>
    </source>
</evidence>
<sequence>MGQSQSRSRNCWPPHWPSTQRLALSTTEAATTQCSDHYHPQVHHTHLESVPYAWTDHSLLSITVHLQRNDRGPGNWKANPFLAKVPAFQRRLQEHIQEPFDVHQPTPDLTPSATPYRAQLLWDELKEEVALFAKHSQLDRTYWLRKAIKQLLSKRNRILRDYKNTAILLTLLPSLEALLHQVQGEYAQIEMLKAGKLWREKGERSSGVFKRLASTRDAQREIPALYNSQGTLTTTHEEKVEVIHQFYSDLYSPTPPDDAAIHQLLGIGSNRDNYLFFFWKEKTNYLQGKNVGWK</sequence>
<accession>A0A168J9G1</accession>
<comment type="caution">
    <text evidence="1">The sequence shown here is derived from an EMBL/GenBank/DDBJ whole genome shotgun (WGS) entry which is preliminary data.</text>
</comment>
<dbReference type="EMBL" id="AMYB01000006">
    <property type="protein sequence ID" value="OAD00921.1"/>
    <property type="molecule type" value="Genomic_DNA"/>
</dbReference>